<accession>A0A1I0MC93</accession>
<evidence type="ECO:0000256" key="1">
    <source>
        <dbReference type="ARBA" id="ARBA00001946"/>
    </source>
</evidence>
<dbReference type="Pfam" id="PF13419">
    <property type="entry name" value="HAD_2"/>
    <property type="match status" value="1"/>
</dbReference>
<dbReference type="PRINTS" id="PR00413">
    <property type="entry name" value="HADHALOGNASE"/>
</dbReference>
<evidence type="ECO:0000256" key="3">
    <source>
        <dbReference type="ARBA" id="ARBA00022723"/>
    </source>
</evidence>
<organism evidence="6 7">
    <name type="scientific">Prevotella aff. ruminicola Tc2-24</name>
    <dbReference type="NCBI Taxonomy" id="81582"/>
    <lineage>
        <taxon>Bacteria</taxon>
        <taxon>Pseudomonadati</taxon>
        <taxon>Bacteroidota</taxon>
        <taxon>Bacteroidia</taxon>
        <taxon>Bacteroidales</taxon>
        <taxon>Prevotellaceae</taxon>
        <taxon>Prevotella</taxon>
    </lineage>
</organism>
<evidence type="ECO:0000256" key="4">
    <source>
        <dbReference type="ARBA" id="ARBA00022842"/>
    </source>
</evidence>
<dbReference type="InterPro" id="IPR036412">
    <property type="entry name" value="HAD-like_sf"/>
</dbReference>
<proteinExistence type="inferred from homology"/>
<dbReference type="CDD" id="cd07505">
    <property type="entry name" value="HAD_BPGM-like"/>
    <property type="match status" value="1"/>
</dbReference>
<dbReference type="InterPro" id="IPR041492">
    <property type="entry name" value="HAD_2"/>
</dbReference>
<name>A0A1I0MC93_9BACT</name>
<dbReference type="GO" id="GO:0046872">
    <property type="term" value="F:metal ion binding"/>
    <property type="evidence" value="ECO:0007669"/>
    <property type="project" value="UniProtKB-KW"/>
</dbReference>
<evidence type="ECO:0000313" key="6">
    <source>
        <dbReference type="EMBL" id="SEV85594.1"/>
    </source>
</evidence>
<dbReference type="PANTHER" id="PTHR46193">
    <property type="entry name" value="6-PHOSPHOGLUCONATE PHOSPHATASE"/>
    <property type="match status" value="1"/>
</dbReference>
<dbReference type="EMBL" id="FOIQ01000001">
    <property type="protein sequence ID" value="SEV85594.1"/>
    <property type="molecule type" value="Genomic_DNA"/>
</dbReference>
<gene>
    <name evidence="6" type="ORF">SAMN04487850_0509</name>
</gene>
<protein>
    <submittedName>
        <fullName evidence="6">Haloacid dehalogenase superfamily, subfamily IA, variant 3 with third motif having DD or ED</fullName>
    </submittedName>
</protein>
<keyword evidence="4" id="KW-0460">Magnesium</keyword>
<keyword evidence="7" id="KW-1185">Reference proteome</keyword>
<keyword evidence="3" id="KW-0479">Metal-binding</keyword>
<dbReference type="SFLD" id="SFLDS00003">
    <property type="entry name" value="Haloacid_Dehalogenase"/>
    <property type="match status" value="1"/>
</dbReference>
<dbReference type="InterPro" id="IPR023214">
    <property type="entry name" value="HAD_sf"/>
</dbReference>
<sequence>MKQRKLKAALFDLDGVVFDTEPQYSIFWGMICRQYHPERPGLEHEIKGQTLTQIYERWFSGDLEPERESITNRLNAYEQTMHYDFIDGFETLISDLRSHGVLTAVVTSSNQPKMESVNKHQPIFRSLFDRVLTSEDFTRSKPDPECYLKAAELFGVDAEECVVFEDSFNGLRSGRAAEMSVVGLATTNPVEAIAPLSDIQITDYRGLTYESLIDTFKFLPL</sequence>
<dbReference type="AlphaFoldDB" id="A0A1I0MC93"/>
<keyword evidence="5" id="KW-0119">Carbohydrate metabolism</keyword>
<dbReference type="GO" id="GO:0003824">
    <property type="term" value="F:catalytic activity"/>
    <property type="evidence" value="ECO:0007669"/>
    <property type="project" value="UniProtKB-ARBA"/>
</dbReference>
<dbReference type="SUPFAM" id="SSF56784">
    <property type="entry name" value="HAD-like"/>
    <property type="match status" value="1"/>
</dbReference>
<dbReference type="Gene3D" id="3.40.50.1000">
    <property type="entry name" value="HAD superfamily/HAD-like"/>
    <property type="match status" value="1"/>
</dbReference>
<comment type="cofactor">
    <cofactor evidence="1">
        <name>Mg(2+)</name>
        <dbReference type="ChEBI" id="CHEBI:18420"/>
    </cofactor>
</comment>
<evidence type="ECO:0000256" key="2">
    <source>
        <dbReference type="ARBA" id="ARBA00006171"/>
    </source>
</evidence>
<comment type="similarity">
    <text evidence="2">Belongs to the HAD-like hydrolase superfamily. CbbY/CbbZ/Gph/YieH family.</text>
</comment>
<dbReference type="InterPro" id="IPR023198">
    <property type="entry name" value="PGP-like_dom2"/>
</dbReference>
<dbReference type="SFLD" id="SFLDG01129">
    <property type="entry name" value="C1.5:_HAD__Beta-PGM__Phosphata"/>
    <property type="match status" value="1"/>
</dbReference>
<dbReference type="NCBIfam" id="TIGR01509">
    <property type="entry name" value="HAD-SF-IA-v3"/>
    <property type="match status" value="1"/>
</dbReference>
<dbReference type="InterPro" id="IPR006439">
    <property type="entry name" value="HAD-SF_hydro_IA"/>
</dbReference>
<dbReference type="Proteomes" id="UP000199373">
    <property type="component" value="Unassembled WGS sequence"/>
</dbReference>
<evidence type="ECO:0000256" key="5">
    <source>
        <dbReference type="ARBA" id="ARBA00023277"/>
    </source>
</evidence>
<dbReference type="RefSeq" id="WP_091899586.1">
    <property type="nucleotide sequence ID" value="NZ_FOIQ01000001.1"/>
</dbReference>
<dbReference type="PANTHER" id="PTHR46193:SF18">
    <property type="entry name" value="HEXITOL PHOSPHATASE B"/>
    <property type="match status" value="1"/>
</dbReference>
<dbReference type="Gene3D" id="1.10.150.240">
    <property type="entry name" value="Putative phosphatase, domain 2"/>
    <property type="match status" value="1"/>
</dbReference>
<evidence type="ECO:0000313" key="7">
    <source>
        <dbReference type="Proteomes" id="UP000199373"/>
    </source>
</evidence>
<reference evidence="6 7" key="1">
    <citation type="submission" date="2016-10" db="EMBL/GenBank/DDBJ databases">
        <authorList>
            <person name="de Groot N.N."/>
        </authorList>
    </citation>
    <scope>NUCLEOTIDE SEQUENCE [LARGE SCALE GENOMIC DNA]</scope>
    <source>
        <strain evidence="6 7">TC2-24</strain>
    </source>
</reference>
<dbReference type="InterPro" id="IPR051600">
    <property type="entry name" value="Beta-PGM-like"/>
</dbReference>